<evidence type="ECO:0000256" key="1">
    <source>
        <dbReference type="SAM" id="MobiDB-lite"/>
    </source>
</evidence>
<name>A0ABS4IYF6_9BACL</name>
<proteinExistence type="predicted"/>
<reference evidence="3 4" key="1">
    <citation type="submission" date="2021-03" db="EMBL/GenBank/DDBJ databases">
        <title>Genomic Encyclopedia of Type Strains, Phase IV (KMG-IV): sequencing the most valuable type-strain genomes for metagenomic binning, comparative biology and taxonomic classification.</title>
        <authorList>
            <person name="Goeker M."/>
        </authorList>
    </citation>
    <scope>NUCLEOTIDE SEQUENCE [LARGE SCALE GENOMIC DNA]</scope>
    <source>
        <strain evidence="3 4">DSM 26048</strain>
    </source>
</reference>
<keyword evidence="2" id="KW-1133">Transmembrane helix</keyword>
<gene>
    <name evidence="3" type="ORF">J2Z66_004226</name>
</gene>
<keyword evidence="2" id="KW-0812">Transmembrane</keyword>
<feature type="transmembrane region" description="Helical" evidence="2">
    <location>
        <begin position="42"/>
        <end position="70"/>
    </location>
</feature>
<evidence type="ECO:0000313" key="4">
    <source>
        <dbReference type="Proteomes" id="UP001519287"/>
    </source>
</evidence>
<keyword evidence="4" id="KW-1185">Reference proteome</keyword>
<dbReference type="Proteomes" id="UP001519287">
    <property type="component" value="Unassembled WGS sequence"/>
</dbReference>
<dbReference type="Pfam" id="PF11772">
    <property type="entry name" value="EpuA"/>
    <property type="match status" value="1"/>
</dbReference>
<feature type="region of interest" description="Disordered" evidence="1">
    <location>
        <begin position="1"/>
        <end position="38"/>
    </location>
</feature>
<evidence type="ECO:0000313" key="3">
    <source>
        <dbReference type="EMBL" id="MBP1992617.1"/>
    </source>
</evidence>
<organism evidence="3 4">
    <name type="scientific">Paenibacillus eucommiae</name>
    <dbReference type="NCBI Taxonomy" id="1355755"/>
    <lineage>
        <taxon>Bacteria</taxon>
        <taxon>Bacillati</taxon>
        <taxon>Bacillota</taxon>
        <taxon>Bacilli</taxon>
        <taxon>Bacillales</taxon>
        <taxon>Paenibacillaceae</taxon>
        <taxon>Paenibacillus</taxon>
    </lineage>
</organism>
<protein>
    <recommendedName>
        <fullName evidence="5">DNA-directed RNA polymerase subunit beta</fullName>
    </recommendedName>
</protein>
<sequence length="99" mass="11170">MSEKQSSTEATVNKTTASKTATNQTTAKKTTAKKNKKKTRPLWLAIILAILKFIRVPFLCLVALAIGLWIGYVKVGHQPTSEMFEFKTWKHLFDLVFAN</sequence>
<comment type="caution">
    <text evidence="3">The sequence shown here is derived from an EMBL/GenBank/DDBJ whole genome shotgun (WGS) entry which is preliminary data.</text>
</comment>
<evidence type="ECO:0000256" key="2">
    <source>
        <dbReference type="SAM" id="Phobius"/>
    </source>
</evidence>
<dbReference type="InterPro" id="IPR024596">
    <property type="entry name" value="RNApol_su_b/EpuA"/>
</dbReference>
<dbReference type="EMBL" id="JAGGLB010000014">
    <property type="protein sequence ID" value="MBP1992617.1"/>
    <property type="molecule type" value="Genomic_DNA"/>
</dbReference>
<keyword evidence="2" id="KW-0472">Membrane</keyword>
<evidence type="ECO:0008006" key="5">
    <source>
        <dbReference type="Google" id="ProtNLM"/>
    </source>
</evidence>
<accession>A0ABS4IYF6</accession>
<feature type="compositionally biased region" description="Low complexity" evidence="1">
    <location>
        <begin position="10"/>
        <end position="29"/>
    </location>
</feature>
<dbReference type="RefSeq" id="WP_209973771.1">
    <property type="nucleotide sequence ID" value="NZ_JAGGLB010000014.1"/>
</dbReference>